<dbReference type="InterPro" id="IPR015424">
    <property type="entry name" value="PyrdxlP-dep_Trfase"/>
</dbReference>
<dbReference type="Pfam" id="PF00266">
    <property type="entry name" value="Aminotran_5"/>
    <property type="match status" value="1"/>
</dbReference>
<dbReference type="EMBL" id="BMYF01000025">
    <property type="protein sequence ID" value="GHB49959.1"/>
    <property type="molecule type" value="Genomic_DNA"/>
</dbReference>
<dbReference type="InterPro" id="IPR000192">
    <property type="entry name" value="Aminotrans_V_dom"/>
</dbReference>
<gene>
    <name evidence="3" type="ORF">GCM10008106_33400</name>
</gene>
<evidence type="ECO:0000313" key="4">
    <source>
        <dbReference type="Proteomes" id="UP000642809"/>
    </source>
</evidence>
<keyword evidence="3" id="KW-0032">Aminotransferase</keyword>
<dbReference type="Gene3D" id="3.90.1150.10">
    <property type="entry name" value="Aspartate Aminotransferase, domain 1"/>
    <property type="match status" value="1"/>
</dbReference>
<dbReference type="SUPFAM" id="SSF53383">
    <property type="entry name" value="PLP-dependent transferases"/>
    <property type="match status" value="1"/>
</dbReference>
<protein>
    <submittedName>
        <fullName evidence="3">Aminotransferase</fullName>
    </submittedName>
</protein>
<dbReference type="RefSeq" id="WP_229800703.1">
    <property type="nucleotide sequence ID" value="NZ_BMYF01000025.1"/>
</dbReference>
<dbReference type="AlphaFoldDB" id="A0A8J3D1Q7"/>
<evidence type="ECO:0000256" key="1">
    <source>
        <dbReference type="ARBA" id="ARBA00022898"/>
    </source>
</evidence>
<proteinExistence type="predicted"/>
<comment type="caution">
    <text evidence="3">The sequence shown here is derived from an EMBL/GenBank/DDBJ whole genome shotgun (WGS) entry which is preliminary data.</text>
</comment>
<keyword evidence="3" id="KW-0808">Transferase</keyword>
<dbReference type="PANTHER" id="PTHR43586:SF15">
    <property type="entry name" value="BLR3095 PROTEIN"/>
    <property type="match status" value="1"/>
</dbReference>
<reference evidence="3" key="2">
    <citation type="submission" date="2020-09" db="EMBL/GenBank/DDBJ databases">
        <authorList>
            <person name="Sun Q."/>
            <person name="Kim S."/>
        </authorList>
    </citation>
    <scope>NUCLEOTIDE SEQUENCE</scope>
    <source>
        <strain evidence="3">KCTC 23224</strain>
    </source>
</reference>
<name>A0A8J3D1Q7_9BACT</name>
<feature type="domain" description="Aminotransferase class V" evidence="2">
    <location>
        <begin position="57"/>
        <end position="374"/>
    </location>
</feature>
<dbReference type="GO" id="GO:0008483">
    <property type="term" value="F:transaminase activity"/>
    <property type="evidence" value="ECO:0007669"/>
    <property type="project" value="UniProtKB-KW"/>
</dbReference>
<dbReference type="PANTHER" id="PTHR43586">
    <property type="entry name" value="CYSTEINE DESULFURASE"/>
    <property type="match status" value="1"/>
</dbReference>
<evidence type="ECO:0000313" key="3">
    <source>
        <dbReference type="EMBL" id="GHB49959.1"/>
    </source>
</evidence>
<dbReference type="InterPro" id="IPR015421">
    <property type="entry name" value="PyrdxlP-dep_Trfase_major"/>
</dbReference>
<keyword evidence="1" id="KW-0663">Pyridoxal phosphate</keyword>
<organism evidence="3 4">
    <name type="scientific">Mongoliitalea lutea</name>
    <dbReference type="NCBI Taxonomy" id="849756"/>
    <lineage>
        <taxon>Bacteria</taxon>
        <taxon>Pseudomonadati</taxon>
        <taxon>Bacteroidota</taxon>
        <taxon>Cytophagia</taxon>
        <taxon>Cytophagales</taxon>
        <taxon>Cyclobacteriaceae</taxon>
        <taxon>Mongoliitalea</taxon>
    </lineage>
</organism>
<dbReference type="Gene3D" id="3.40.640.10">
    <property type="entry name" value="Type I PLP-dependent aspartate aminotransferase-like (Major domain)"/>
    <property type="match status" value="1"/>
</dbReference>
<keyword evidence="4" id="KW-1185">Reference proteome</keyword>
<dbReference type="InterPro" id="IPR015422">
    <property type="entry name" value="PyrdxlP-dep_Trfase_small"/>
</dbReference>
<sequence length="382" mass="42571">MTHYKQLFQLPEDIHYLNAAYMSPLLRSVEEAGYQALIKKRNPTQIKPVDFFTTAARVKGLFAQLVHASASQVAIIPSASYGLMTAIQNLPTNQGSKVLVVSDEFPSGFYTAEGWCSEHGQSLEVVSAPQIQAGRAAVWNQQIIDAIDDSCTAIVISTIHWADGTIFDLETIGEACQKHNCHFIVDGTQSVGAMPIDVDKYNIDALVCAGYKWLMGPYASGLAYYSEIYNHGKPLEESWMNRANAENFASLTNYTSEYSEGAGRFNMGEFSSFNLMPMLEAALIQLLEWTPEMITAYVDELARPLISFCKAHGFWVEEEDYRAKHLFAIGLPSGIERTDLLKDLEEAKVYVSVRGEGIRVSLHLFNTQEDIQAFIKVLHQSL</sequence>
<evidence type="ECO:0000259" key="2">
    <source>
        <dbReference type="Pfam" id="PF00266"/>
    </source>
</evidence>
<reference evidence="3" key="1">
    <citation type="journal article" date="2014" name="Int. J. Syst. Evol. Microbiol.">
        <title>Complete genome sequence of Corynebacterium casei LMG S-19264T (=DSM 44701T), isolated from a smear-ripened cheese.</title>
        <authorList>
            <consortium name="US DOE Joint Genome Institute (JGI-PGF)"/>
            <person name="Walter F."/>
            <person name="Albersmeier A."/>
            <person name="Kalinowski J."/>
            <person name="Ruckert C."/>
        </authorList>
    </citation>
    <scope>NUCLEOTIDE SEQUENCE</scope>
    <source>
        <strain evidence="3">KCTC 23224</strain>
    </source>
</reference>
<dbReference type="Proteomes" id="UP000642809">
    <property type="component" value="Unassembled WGS sequence"/>
</dbReference>
<accession>A0A8J3D1Q7</accession>